<dbReference type="Gene3D" id="6.10.140.1350">
    <property type="match status" value="1"/>
</dbReference>
<keyword evidence="5" id="KW-0811">Translocation</keyword>
<comment type="caution">
    <text evidence="9">The sequence shown here is derived from an EMBL/GenBank/DDBJ whole genome shotgun (WGS) entry which is preliminary data.</text>
</comment>
<evidence type="ECO:0000313" key="9">
    <source>
        <dbReference type="EMBL" id="CAF4952460.1"/>
    </source>
</evidence>
<evidence type="ECO:0000313" key="10">
    <source>
        <dbReference type="Proteomes" id="UP000663880"/>
    </source>
</evidence>
<keyword evidence="4" id="KW-0653">Protein transport</keyword>
<feature type="region of interest" description="Disordered" evidence="8">
    <location>
        <begin position="506"/>
        <end position="547"/>
    </location>
</feature>
<evidence type="ECO:0000256" key="5">
    <source>
        <dbReference type="ARBA" id="ARBA00023010"/>
    </source>
</evidence>
<evidence type="ECO:0000256" key="8">
    <source>
        <dbReference type="SAM" id="MobiDB-lite"/>
    </source>
</evidence>
<evidence type="ECO:0000256" key="4">
    <source>
        <dbReference type="ARBA" id="ARBA00022927"/>
    </source>
</evidence>
<dbReference type="OrthoDB" id="2538017at2759"/>
<feature type="compositionally biased region" description="Polar residues" evidence="8">
    <location>
        <begin position="508"/>
        <end position="537"/>
    </location>
</feature>
<dbReference type="GO" id="GO:0008139">
    <property type="term" value="F:nuclear localization sequence binding"/>
    <property type="evidence" value="ECO:0007669"/>
    <property type="project" value="InterPro"/>
</dbReference>
<evidence type="ECO:0000256" key="3">
    <source>
        <dbReference type="ARBA" id="ARBA00022816"/>
    </source>
</evidence>
<feature type="region of interest" description="Disordered" evidence="8">
    <location>
        <begin position="228"/>
        <end position="259"/>
    </location>
</feature>
<keyword evidence="7" id="KW-0539">Nucleus</keyword>
<dbReference type="Proteomes" id="UP000663880">
    <property type="component" value="Unassembled WGS sequence"/>
</dbReference>
<evidence type="ECO:0008006" key="11">
    <source>
        <dbReference type="Google" id="ProtNLM"/>
    </source>
</evidence>
<dbReference type="GO" id="GO:0015031">
    <property type="term" value="P:protein transport"/>
    <property type="evidence" value="ECO:0007669"/>
    <property type="project" value="UniProtKB-KW"/>
</dbReference>
<gene>
    <name evidence="9" type="ORF">PMACD_LOCUS15824</name>
</gene>
<keyword evidence="10" id="KW-1185">Reference proteome</keyword>
<dbReference type="PANTHER" id="PTHR13437">
    <property type="entry name" value="NUCLEOPORIN P58/P45 NUCLEOPORIN-LIKE PROTEIN 1"/>
    <property type="match status" value="1"/>
</dbReference>
<evidence type="ECO:0000256" key="2">
    <source>
        <dbReference type="ARBA" id="ARBA00022448"/>
    </source>
</evidence>
<keyword evidence="6" id="KW-0906">Nuclear pore complex</keyword>
<dbReference type="AlphaFoldDB" id="A0A821Y3H2"/>
<dbReference type="Pfam" id="PF15967">
    <property type="entry name" value="Nucleoporin_FG2"/>
    <property type="match status" value="1"/>
</dbReference>
<comment type="subcellular location">
    <subcellularLocation>
        <location evidence="1">Nucleus</location>
        <location evidence="1">Nuclear pore complex</location>
    </subcellularLocation>
</comment>
<dbReference type="GO" id="GO:0051028">
    <property type="term" value="P:mRNA transport"/>
    <property type="evidence" value="ECO:0007669"/>
    <property type="project" value="UniProtKB-KW"/>
</dbReference>
<dbReference type="GO" id="GO:0017056">
    <property type="term" value="F:structural constituent of nuclear pore"/>
    <property type="evidence" value="ECO:0007669"/>
    <property type="project" value="InterPro"/>
</dbReference>
<organism evidence="9 10">
    <name type="scientific">Pieris macdunnoughi</name>
    <dbReference type="NCBI Taxonomy" id="345717"/>
    <lineage>
        <taxon>Eukaryota</taxon>
        <taxon>Metazoa</taxon>
        <taxon>Ecdysozoa</taxon>
        <taxon>Arthropoda</taxon>
        <taxon>Hexapoda</taxon>
        <taxon>Insecta</taxon>
        <taxon>Pterygota</taxon>
        <taxon>Neoptera</taxon>
        <taxon>Endopterygota</taxon>
        <taxon>Lepidoptera</taxon>
        <taxon>Glossata</taxon>
        <taxon>Ditrysia</taxon>
        <taxon>Papilionoidea</taxon>
        <taxon>Pieridae</taxon>
        <taxon>Pierinae</taxon>
        <taxon>Pieris</taxon>
    </lineage>
</organism>
<dbReference type="InterPro" id="IPR024882">
    <property type="entry name" value="NUP58/p45/49"/>
</dbReference>
<accession>A0A821Y3H2</accession>
<evidence type="ECO:0000256" key="6">
    <source>
        <dbReference type="ARBA" id="ARBA00023132"/>
    </source>
</evidence>
<dbReference type="GO" id="GO:0005643">
    <property type="term" value="C:nuclear pore"/>
    <property type="evidence" value="ECO:0007669"/>
    <property type="project" value="UniProtKB-SubCell"/>
</dbReference>
<keyword evidence="3" id="KW-0509">mRNA transport</keyword>
<evidence type="ECO:0000256" key="7">
    <source>
        <dbReference type="ARBA" id="ARBA00023242"/>
    </source>
</evidence>
<protein>
    <recommendedName>
        <fullName evidence="11">Nucleoporin p58/p45</fullName>
    </recommendedName>
</protein>
<proteinExistence type="predicted"/>
<evidence type="ECO:0000256" key="1">
    <source>
        <dbReference type="ARBA" id="ARBA00004567"/>
    </source>
</evidence>
<keyword evidence="2" id="KW-0813">Transport</keyword>
<name>A0A821Y3H2_9NEOP</name>
<sequence length="547" mass="55567">MSFSFGTPSSAPASGLSGGFSFGANKPATPAFGLGGTQPSLGLFGTPATSAPAFGTATPAFGSTPAFGATSTAPTFGANATPAFGATPAAPTFGASSTPAFGATSVASTFGATSAAPAFGATTTPAFGAITTPAFGATSTPAFGATSTPAFGTTTPAFGNTSFGSSLSTGLGFGATTTTSATSLSFGTTTTTSAGLGGLGGFGFGASTTAQPNIGLGGTTTTGSFATTSLGLGGAAPTNTAGASDGKSEPPKQTKLPNEVSTTVEAFKEFVKKQKSLSSDIMRVSIKPLQKVSREAECTLRLAMALNSETSRCRAQSRRLRTSAAAALAAAETANRDPPGSELEGITPPTYVKDLISELEQQIITFRRQMDVADKQMQSSPKLLTEQELTMGMRRMHESFVALAGRLQAVHAQVQAQKEQYLNFRKYVLKDPTDVFDTSASASLDQILRDAEGTRKKSKSGFPSELGFDGAVLSDPRAALGNAQQLAGPTPFTYLGSTLSPFSAAEAQGSNWQPTPQAVNSSLNFSGFGSQTDSFQLQKPPGKRGKQ</sequence>
<dbReference type="EMBL" id="CAJOBZ010000074">
    <property type="protein sequence ID" value="CAF4952460.1"/>
    <property type="molecule type" value="Genomic_DNA"/>
</dbReference>
<dbReference type="PANTHER" id="PTHR13437:SF2">
    <property type="entry name" value="NUCLEOPORIN P58_P45"/>
    <property type="match status" value="1"/>
</dbReference>
<reference evidence="9" key="1">
    <citation type="submission" date="2021-02" db="EMBL/GenBank/DDBJ databases">
        <authorList>
            <person name="Steward A R."/>
        </authorList>
    </citation>
    <scope>NUCLEOTIDE SEQUENCE</scope>
</reference>